<name>A0A0F9ZD82_9MICR</name>
<gene>
    <name evidence="2" type="ORF">AAJ76_1800038833</name>
</gene>
<dbReference type="GeneID" id="36319199"/>
<dbReference type="Proteomes" id="UP000034350">
    <property type="component" value="Unassembled WGS sequence"/>
</dbReference>
<dbReference type="RefSeq" id="XP_024331286.1">
    <property type="nucleotide sequence ID" value="XM_024474284.1"/>
</dbReference>
<proteinExistence type="predicted"/>
<dbReference type="InterPro" id="IPR036420">
    <property type="entry name" value="BRCT_dom_sf"/>
</dbReference>
<dbReference type="VEuPathDB" id="MicrosporidiaDB:G9O61_00g015570"/>
<dbReference type="Pfam" id="PF12738">
    <property type="entry name" value="PTCB-BRCT"/>
    <property type="match status" value="1"/>
</dbReference>
<dbReference type="GO" id="GO:1990166">
    <property type="term" value="P:protein localization to site of double-strand break"/>
    <property type="evidence" value="ECO:0007669"/>
    <property type="project" value="TreeGrafter"/>
</dbReference>
<dbReference type="InterPro" id="IPR042479">
    <property type="entry name" value="Slf1"/>
</dbReference>
<dbReference type="GO" id="GO:0035861">
    <property type="term" value="C:site of double-strand break"/>
    <property type="evidence" value="ECO:0007669"/>
    <property type="project" value="TreeGrafter"/>
</dbReference>
<protein>
    <submittedName>
        <fullName evidence="2">Ankyrin repeat domain-containing protein 32</fullName>
    </submittedName>
</protein>
<dbReference type="CDD" id="cd00027">
    <property type="entry name" value="BRCT"/>
    <property type="match status" value="1"/>
</dbReference>
<feature type="domain" description="BRCT" evidence="1">
    <location>
        <begin position="178"/>
        <end position="262"/>
    </location>
</feature>
<dbReference type="PANTHER" id="PTHR46677:SF1">
    <property type="entry name" value="SMC5-SMC6 COMPLEX LOCALIZATION FACTOR PROTEIN 1"/>
    <property type="match status" value="1"/>
</dbReference>
<dbReference type="Pfam" id="PF16589">
    <property type="entry name" value="BRCT_2"/>
    <property type="match status" value="1"/>
</dbReference>
<accession>A0A0F9ZD82</accession>
<evidence type="ECO:0000313" key="2">
    <source>
        <dbReference type="EMBL" id="KKO75544.1"/>
    </source>
</evidence>
<dbReference type="OrthoDB" id="342264at2759"/>
<comment type="caution">
    <text evidence="2">The sequence shown here is derived from an EMBL/GenBank/DDBJ whole genome shotgun (WGS) entry which is preliminary data.</text>
</comment>
<dbReference type="PROSITE" id="PS50172">
    <property type="entry name" value="BRCT"/>
    <property type="match status" value="2"/>
</dbReference>
<dbReference type="GO" id="GO:2000781">
    <property type="term" value="P:positive regulation of double-strand break repair"/>
    <property type="evidence" value="ECO:0007669"/>
    <property type="project" value="InterPro"/>
</dbReference>
<dbReference type="VEuPathDB" id="MicrosporidiaDB:AAJ76_1800038833"/>
<dbReference type="AlphaFoldDB" id="A0A0F9ZD82"/>
<dbReference type="SUPFAM" id="SSF52113">
    <property type="entry name" value="BRCT domain"/>
    <property type="match status" value="5"/>
</dbReference>
<dbReference type="CDD" id="cd17738">
    <property type="entry name" value="BRCT_TopBP1_rpt7"/>
    <property type="match status" value="1"/>
</dbReference>
<organism evidence="2 3">
    <name type="scientific">Vairimorpha ceranae</name>
    <dbReference type="NCBI Taxonomy" id="40302"/>
    <lineage>
        <taxon>Eukaryota</taxon>
        <taxon>Fungi</taxon>
        <taxon>Fungi incertae sedis</taxon>
        <taxon>Microsporidia</taxon>
        <taxon>Nosematidae</taxon>
        <taxon>Vairimorpha</taxon>
    </lineage>
</organism>
<reference evidence="2 3" key="1">
    <citation type="journal article" date="2015" name="Environ. Microbiol.">
        <title>Genome analyses suggest the presence of polyploidy and recent human-driven expansions in eight global populations of the honeybee pathogen Nosema ceranae.</title>
        <authorList>
            <person name="Pelin A."/>
            <person name="Selman M."/>
            <person name="Aris-Brosou S."/>
            <person name="Farinelli L."/>
            <person name="Corradi N."/>
        </authorList>
    </citation>
    <scope>NUCLEOTIDE SEQUENCE [LARGE SCALE GENOMIC DNA]</scope>
    <source>
        <strain evidence="2 3">PA08 1199</strain>
    </source>
</reference>
<dbReference type="Pfam" id="PF16770">
    <property type="entry name" value="RTT107_BRCT_5"/>
    <property type="match status" value="1"/>
</dbReference>
<keyword evidence="3" id="KW-1185">Reference proteome</keyword>
<dbReference type="VEuPathDB" id="MicrosporidiaDB:NCER_100504"/>
<dbReference type="GO" id="GO:0005634">
    <property type="term" value="C:nucleus"/>
    <property type="evidence" value="ECO:0007669"/>
    <property type="project" value="TreeGrafter"/>
</dbReference>
<evidence type="ECO:0000259" key="1">
    <source>
        <dbReference type="PROSITE" id="PS50172"/>
    </source>
</evidence>
<evidence type="ECO:0000313" key="3">
    <source>
        <dbReference type="Proteomes" id="UP000034350"/>
    </source>
</evidence>
<dbReference type="Gene3D" id="3.40.50.10190">
    <property type="entry name" value="BRCT domain"/>
    <property type="match status" value="5"/>
</dbReference>
<dbReference type="Pfam" id="PF00533">
    <property type="entry name" value="BRCT"/>
    <property type="match status" value="1"/>
</dbReference>
<sequence length="558" mass="65876">MEHSQEFEIENTHKPKIFITTTGISEEEKNLIKKLLPQNIILEDELTTLTTYLISYKSFISDKFIQAMIWNIKLIKIDWLYNIDTNPNIYILRPLEGIEFTSNEITNDIFINYYILMGAIYNENLTISTGFLISNIKEGEKIDFCTKHSIPVINTENIFKNNYKLLQRPFTIRAFKIDCEKVFNDKCFYIDPNFHKNLFNLLKRLIIEHGGSRVSLIDKNVDYILTSSSKEYENTKHKLLHYQYIFDCVEYKAELFPNSYFVHKERKFNVLKNAICCISKCLKKDSQLIVNKLKALGSLIRDSDSLACTHLIIKDKNEFKLSSLKPYKIVTVDWIDQCLYTLKHVREEKYLVKESNLSLFSQPNNKISTKRVRTSVIKDIIFQFTGLPSFLKNRAIEMLKKYDIKYIVSDKYENCTHLIMGNLSTSEKFLSALCNGAWILTPEIIDVFDNSLHFNYEKYEWKVDENTNEKDIKIINSIKKWRERVLKTGYPAFYKWRVKLYAPESKIKNFSRVIENGGGTIVKNDNFTHCFVAKNYEKNIKEKKFYSTDYIFSYLFRE</sequence>
<dbReference type="InterPro" id="IPR001357">
    <property type="entry name" value="BRCT_dom"/>
</dbReference>
<dbReference type="GO" id="GO:0006974">
    <property type="term" value="P:DNA damage response"/>
    <property type="evidence" value="ECO:0007669"/>
    <property type="project" value="TreeGrafter"/>
</dbReference>
<dbReference type="PANTHER" id="PTHR46677">
    <property type="entry name" value="SMC5-SMC6 COMPLEX LOCALIZATION FACTOR PROTEIN 1"/>
    <property type="match status" value="1"/>
</dbReference>
<dbReference type="EMBL" id="JPQZ01000018">
    <property type="protein sequence ID" value="KKO75544.1"/>
    <property type="molecule type" value="Genomic_DNA"/>
</dbReference>
<dbReference type="SMART" id="SM00292">
    <property type="entry name" value="BRCT"/>
    <property type="match status" value="3"/>
</dbReference>
<feature type="domain" description="BRCT" evidence="1">
    <location>
        <begin position="289"/>
        <end position="352"/>
    </location>
</feature>